<evidence type="ECO:0000256" key="1">
    <source>
        <dbReference type="SAM" id="MobiDB-lite"/>
    </source>
</evidence>
<feature type="compositionally biased region" description="Polar residues" evidence="1">
    <location>
        <begin position="20"/>
        <end position="35"/>
    </location>
</feature>
<comment type="caution">
    <text evidence="2">The sequence shown here is derived from an EMBL/GenBank/DDBJ whole genome shotgun (WGS) entry which is preliminary data.</text>
</comment>
<evidence type="ECO:0000313" key="3">
    <source>
        <dbReference type="Proteomes" id="UP001301728"/>
    </source>
</evidence>
<organism evidence="2 3">
    <name type="scientific">Limnoraphis robusta CCNP1315</name>
    <dbReference type="NCBI Taxonomy" id="3110306"/>
    <lineage>
        <taxon>Bacteria</taxon>
        <taxon>Bacillati</taxon>
        <taxon>Cyanobacteriota</taxon>
        <taxon>Cyanophyceae</taxon>
        <taxon>Oscillatoriophycideae</taxon>
        <taxon>Oscillatoriales</taxon>
        <taxon>Sirenicapillariaceae</taxon>
        <taxon>Limnoraphis</taxon>
    </lineage>
</organism>
<reference evidence="2 3" key="1">
    <citation type="submission" date="2023-12" db="EMBL/GenBank/DDBJ databases">
        <title>Baltic Sea Cyanobacteria.</title>
        <authorList>
            <person name="Delbaje E."/>
            <person name="Fewer D.P."/>
            <person name="Shishido T.K."/>
        </authorList>
    </citation>
    <scope>NUCLEOTIDE SEQUENCE [LARGE SCALE GENOMIC DNA]</scope>
    <source>
        <strain evidence="2 3">CCNP 1315</strain>
    </source>
</reference>
<keyword evidence="3" id="KW-1185">Reference proteome</keyword>
<feature type="compositionally biased region" description="Basic and acidic residues" evidence="1">
    <location>
        <begin position="36"/>
        <end position="52"/>
    </location>
</feature>
<dbReference type="Proteomes" id="UP001301728">
    <property type="component" value="Unassembled WGS sequence"/>
</dbReference>
<dbReference type="RefSeq" id="WP_200906290.1">
    <property type="nucleotide sequence ID" value="NZ_JAYGHT010000191.1"/>
</dbReference>
<dbReference type="EMBL" id="JAYGHT010000191">
    <property type="protein sequence ID" value="MEA5522636.1"/>
    <property type="molecule type" value="Genomic_DNA"/>
</dbReference>
<gene>
    <name evidence="2" type="ORF">VB854_27265</name>
</gene>
<sequence>MASSDEQKQKIQEHLARSLGQFTQASSTSYNPLSSSDERKRRVMEHLRLTKG</sequence>
<protein>
    <submittedName>
        <fullName evidence="2">Uncharacterized protein</fullName>
    </submittedName>
</protein>
<name>A0ABU5U6Y2_9CYAN</name>
<proteinExistence type="predicted"/>
<feature type="region of interest" description="Disordered" evidence="1">
    <location>
        <begin position="18"/>
        <end position="52"/>
    </location>
</feature>
<evidence type="ECO:0000313" key="2">
    <source>
        <dbReference type="EMBL" id="MEA5522636.1"/>
    </source>
</evidence>
<accession>A0ABU5U6Y2</accession>